<name>A0A2P6QB28_ROSCH</name>
<protein>
    <submittedName>
        <fullName evidence="1">Uncharacterized protein</fullName>
    </submittedName>
</protein>
<keyword evidence="2" id="KW-1185">Reference proteome</keyword>
<organism evidence="1 2">
    <name type="scientific">Rosa chinensis</name>
    <name type="common">China rose</name>
    <dbReference type="NCBI Taxonomy" id="74649"/>
    <lineage>
        <taxon>Eukaryota</taxon>
        <taxon>Viridiplantae</taxon>
        <taxon>Streptophyta</taxon>
        <taxon>Embryophyta</taxon>
        <taxon>Tracheophyta</taxon>
        <taxon>Spermatophyta</taxon>
        <taxon>Magnoliopsida</taxon>
        <taxon>eudicotyledons</taxon>
        <taxon>Gunneridae</taxon>
        <taxon>Pentapetalae</taxon>
        <taxon>rosids</taxon>
        <taxon>fabids</taxon>
        <taxon>Rosales</taxon>
        <taxon>Rosaceae</taxon>
        <taxon>Rosoideae</taxon>
        <taxon>Rosoideae incertae sedis</taxon>
        <taxon>Rosa</taxon>
    </lineage>
</organism>
<comment type="caution">
    <text evidence="1">The sequence shown here is derived from an EMBL/GenBank/DDBJ whole genome shotgun (WGS) entry which is preliminary data.</text>
</comment>
<dbReference type="Proteomes" id="UP000238479">
    <property type="component" value="Chromosome 5"/>
</dbReference>
<dbReference type="EMBL" id="PDCK01000043">
    <property type="protein sequence ID" value="PRQ31374.1"/>
    <property type="molecule type" value="Genomic_DNA"/>
</dbReference>
<proteinExistence type="predicted"/>
<dbReference type="Gramene" id="PRQ31374">
    <property type="protein sequence ID" value="PRQ31374"/>
    <property type="gene ID" value="RchiOBHm_Chr5g0034781"/>
</dbReference>
<sequence>MEEGENSKTTFITREKEKPKIPVKKALTGRERERNSQRFVLEDNLPRIPIFNYGIWLNLDQALNKRKTIDQWVNSLMMTSALTIGKFEAPDLQVYYVTILTGVAKKYYFSFKETKRGREWL</sequence>
<gene>
    <name evidence="1" type="ORF">RchiOBHm_Chr5g0034781</name>
</gene>
<evidence type="ECO:0000313" key="1">
    <source>
        <dbReference type="EMBL" id="PRQ31374.1"/>
    </source>
</evidence>
<reference evidence="1 2" key="1">
    <citation type="journal article" date="2018" name="Nat. Genet.">
        <title>The Rosa genome provides new insights in the design of modern roses.</title>
        <authorList>
            <person name="Bendahmane M."/>
        </authorList>
    </citation>
    <scope>NUCLEOTIDE SEQUENCE [LARGE SCALE GENOMIC DNA]</scope>
    <source>
        <strain evidence="2">cv. Old Blush</strain>
    </source>
</reference>
<evidence type="ECO:0000313" key="2">
    <source>
        <dbReference type="Proteomes" id="UP000238479"/>
    </source>
</evidence>
<accession>A0A2P6QB28</accession>
<dbReference type="AlphaFoldDB" id="A0A2P6QB28"/>